<proteinExistence type="predicted"/>
<gene>
    <name evidence="1" type="ORF">A8990_112103</name>
</gene>
<accession>A0A3D9RZ80</accession>
<evidence type="ECO:0008006" key="3">
    <source>
        <dbReference type="Google" id="ProtNLM"/>
    </source>
</evidence>
<dbReference type="RefSeq" id="WP_116189353.1">
    <property type="nucleotide sequence ID" value="NZ_QTTN01000012.1"/>
</dbReference>
<sequence length="243" mass="26408">MNRKRNLLVTITAGLLSGLLVYGVYVLQLRQVKFQETVNIVVPQRFVAAGERLRADMLGEKQIAKASYVPEMSLDAGELLGAEAIVPLGANEPLLKWKVGKFRLLPGRDQSTFQIPRDYVLSVSSGIRAGDKVIVYGSGAESESVRLFEEPVTVASVKTSGNLEIDDMDDSNLKAMASNDQAGMYAARRDANGAIDAINLNLTELQWLKLDALCKDGKSKVVIAYSSDSLDIAASMVEEEAVR</sequence>
<dbReference type="OrthoDB" id="2585866at2"/>
<keyword evidence="2" id="KW-1185">Reference proteome</keyword>
<name>A0A3D9RZ80_9BACL</name>
<dbReference type="Proteomes" id="UP000256304">
    <property type="component" value="Unassembled WGS sequence"/>
</dbReference>
<dbReference type="CDD" id="cd11614">
    <property type="entry name" value="SAF_CpaB_FlgA_like"/>
    <property type="match status" value="1"/>
</dbReference>
<dbReference type="AlphaFoldDB" id="A0A3D9RZ80"/>
<reference evidence="1 2" key="1">
    <citation type="submission" date="2018-08" db="EMBL/GenBank/DDBJ databases">
        <title>Genomic Encyclopedia of Type Strains, Phase III (KMG-III): the genomes of soil and plant-associated and newly described type strains.</title>
        <authorList>
            <person name="Whitman W."/>
        </authorList>
    </citation>
    <scope>NUCLEOTIDE SEQUENCE [LARGE SCALE GENOMIC DNA]</scope>
    <source>
        <strain evidence="1 2">CGMCC 1.10966</strain>
    </source>
</reference>
<evidence type="ECO:0000313" key="1">
    <source>
        <dbReference type="EMBL" id="REE85374.1"/>
    </source>
</evidence>
<evidence type="ECO:0000313" key="2">
    <source>
        <dbReference type="Proteomes" id="UP000256304"/>
    </source>
</evidence>
<comment type="caution">
    <text evidence="1">The sequence shown here is derived from an EMBL/GenBank/DDBJ whole genome shotgun (WGS) entry which is preliminary data.</text>
</comment>
<protein>
    <recommendedName>
        <fullName evidence="3">SAF domain-containing protein</fullName>
    </recommendedName>
</protein>
<dbReference type="EMBL" id="QTTN01000012">
    <property type="protein sequence ID" value="REE85374.1"/>
    <property type="molecule type" value="Genomic_DNA"/>
</dbReference>
<organism evidence="1 2">
    <name type="scientific">Paenibacillus taihuensis</name>
    <dbReference type="NCBI Taxonomy" id="1156355"/>
    <lineage>
        <taxon>Bacteria</taxon>
        <taxon>Bacillati</taxon>
        <taxon>Bacillota</taxon>
        <taxon>Bacilli</taxon>
        <taxon>Bacillales</taxon>
        <taxon>Paenibacillaceae</taxon>
        <taxon>Paenibacillus</taxon>
    </lineage>
</organism>